<name>A0A9Q1ILB5_SYNKA</name>
<evidence type="ECO:0000256" key="1">
    <source>
        <dbReference type="SAM" id="MobiDB-lite"/>
    </source>
</evidence>
<evidence type="ECO:0000313" key="2">
    <source>
        <dbReference type="EMBL" id="KAJ8346075.1"/>
    </source>
</evidence>
<proteinExistence type="predicted"/>
<feature type="region of interest" description="Disordered" evidence="1">
    <location>
        <begin position="68"/>
        <end position="104"/>
    </location>
</feature>
<organism evidence="2 3">
    <name type="scientific">Synaphobranchus kaupii</name>
    <name type="common">Kaup's arrowtooth eel</name>
    <dbReference type="NCBI Taxonomy" id="118154"/>
    <lineage>
        <taxon>Eukaryota</taxon>
        <taxon>Metazoa</taxon>
        <taxon>Chordata</taxon>
        <taxon>Craniata</taxon>
        <taxon>Vertebrata</taxon>
        <taxon>Euteleostomi</taxon>
        <taxon>Actinopterygii</taxon>
        <taxon>Neopterygii</taxon>
        <taxon>Teleostei</taxon>
        <taxon>Anguilliformes</taxon>
        <taxon>Synaphobranchidae</taxon>
        <taxon>Synaphobranchus</taxon>
    </lineage>
</organism>
<accession>A0A9Q1ILB5</accession>
<gene>
    <name evidence="2" type="ORF">SKAU_G00302680</name>
</gene>
<evidence type="ECO:0000313" key="3">
    <source>
        <dbReference type="Proteomes" id="UP001152622"/>
    </source>
</evidence>
<dbReference type="EMBL" id="JAINUF010000012">
    <property type="protein sequence ID" value="KAJ8346075.1"/>
    <property type="molecule type" value="Genomic_DNA"/>
</dbReference>
<dbReference type="AlphaFoldDB" id="A0A9Q1ILB5"/>
<dbReference type="Proteomes" id="UP001152622">
    <property type="component" value="Chromosome 12"/>
</dbReference>
<comment type="caution">
    <text evidence="2">The sequence shown here is derived from an EMBL/GenBank/DDBJ whole genome shotgun (WGS) entry which is preliminary data.</text>
</comment>
<feature type="region of interest" description="Disordered" evidence="1">
    <location>
        <begin position="30"/>
        <end position="53"/>
    </location>
</feature>
<protein>
    <submittedName>
        <fullName evidence="2">Uncharacterized protein</fullName>
    </submittedName>
</protein>
<keyword evidence="3" id="KW-1185">Reference proteome</keyword>
<reference evidence="2" key="1">
    <citation type="journal article" date="2023" name="Science">
        <title>Genome structures resolve the early diversification of teleost fishes.</title>
        <authorList>
            <person name="Parey E."/>
            <person name="Louis A."/>
            <person name="Montfort J."/>
            <person name="Bouchez O."/>
            <person name="Roques C."/>
            <person name="Iampietro C."/>
            <person name="Lluch J."/>
            <person name="Castinel A."/>
            <person name="Donnadieu C."/>
            <person name="Desvignes T."/>
            <person name="Floi Bucao C."/>
            <person name="Jouanno E."/>
            <person name="Wen M."/>
            <person name="Mejri S."/>
            <person name="Dirks R."/>
            <person name="Jansen H."/>
            <person name="Henkel C."/>
            <person name="Chen W.J."/>
            <person name="Zahm M."/>
            <person name="Cabau C."/>
            <person name="Klopp C."/>
            <person name="Thompson A.W."/>
            <person name="Robinson-Rechavi M."/>
            <person name="Braasch I."/>
            <person name="Lecointre G."/>
            <person name="Bobe J."/>
            <person name="Postlethwait J.H."/>
            <person name="Berthelot C."/>
            <person name="Roest Crollius H."/>
            <person name="Guiguen Y."/>
        </authorList>
    </citation>
    <scope>NUCLEOTIDE SEQUENCE</scope>
    <source>
        <strain evidence="2">WJC10195</strain>
    </source>
</reference>
<sequence>MCRTEDCIGPEKLWSWISDIPYPSITTAQVAPRAPGRARGHTWPPRQTLGARRGPAAASLLPAFPQQGHVTSGFVQPEGPDGSGFTVAGSEGASSRRHPDARGDLRRGSWETFHSGRTLREEDRWYERNPWLHSRGGNHGWQRGIKQALCKKNRTCNATKVCRNVAATSRPQHRDSSFFSGRLRCLSAGLRCPLAMLRFEMPHGGTARHGPELPRGGTLV</sequence>